<reference evidence="1" key="1">
    <citation type="submission" date="2011-04" db="EMBL/GenBank/DDBJ databases">
        <title>Evolution of plant cell wall degrading machinery underlies the functional diversity of forest fungi.</title>
        <authorList>
            <consortium name="US DOE Joint Genome Institute (JGI-PGF)"/>
            <person name="Eastwood D.C."/>
            <person name="Floudas D."/>
            <person name="Binder M."/>
            <person name="Majcherczyk A."/>
            <person name="Schneider P."/>
            <person name="Aerts A."/>
            <person name="Asiegbu F.O."/>
            <person name="Baker S.E."/>
            <person name="Barry K."/>
            <person name="Bendiksby M."/>
            <person name="Blumentritt M."/>
            <person name="Coutinho P.M."/>
            <person name="Cullen D."/>
            <person name="Cullen D."/>
            <person name="Gathman A."/>
            <person name="Goodell B."/>
            <person name="Henrissat B."/>
            <person name="Ihrmark K."/>
            <person name="Kauserud H."/>
            <person name="Kohler A."/>
            <person name="LaButti K."/>
            <person name="Lapidus A."/>
            <person name="Lavin J.L."/>
            <person name="Lee Y.-H."/>
            <person name="Lindquist E."/>
            <person name="Lilly W."/>
            <person name="Lucas S."/>
            <person name="Morin E."/>
            <person name="Murat C."/>
            <person name="Oguiza J.A."/>
            <person name="Park J."/>
            <person name="Pisabarro A.G."/>
            <person name="Riley R."/>
            <person name="Rosling A."/>
            <person name="Salamov A."/>
            <person name="Schmidt O."/>
            <person name="Schmutz J."/>
            <person name="Skrede I."/>
            <person name="Stenlid J."/>
            <person name="Wiebenga A."/>
            <person name="Xie X."/>
            <person name="Kues U."/>
            <person name="Hibbett D.S."/>
            <person name="Hoffmeister D."/>
            <person name="Hogberg N."/>
            <person name="Martin F."/>
            <person name="Grigoriev I.V."/>
            <person name="Watkinson S.C."/>
        </authorList>
    </citation>
    <scope>NUCLEOTIDE SEQUENCE</scope>
    <source>
        <strain evidence="1">S7.9</strain>
    </source>
</reference>
<proteinExistence type="predicted"/>
<dbReference type="AlphaFoldDB" id="F8NXM2"/>
<organism>
    <name type="scientific">Serpula lacrymans var. lacrymans (strain S7.9)</name>
    <name type="common">Dry rot fungus</name>
    <dbReference type="NCBI Taxonomy" id="578457"/>
    <lineage>
        <taxon>Eukaryota</taxon>
        <taxon>Fungi</taxon>
        <taxon>Dikarya</taxon>
        <taxon>Basidiomycota</taxon>
        <taxon>Agaricomycotina</taxon>
        <taxon>Agaricomycetes</taxon>
        <taxon>Agaricomycetidae</taxon>
        <taxon>Boletales</taxon>
        <taxon>Coniophorineae</taxon>
        <taxon>Serpulaceae</taxon>
        <taxon>Serpula</taxon>
    </lineage>
</organism>
<dbReference type="RefSeq" id="XP_007318713.1">
    <property type="nucleotide sequence ID" value="XM_007318651.1"/>
</dbReference>
<name>F8NXM2_SERL9</name>
<accession>F8NXM2</accession>
<dbReference type="GeneID" id="18815001"/>
<dbReference type="EMBL" id="GL945434">
    <property type="protein sequence ID" value="EGO24694.1"/>
    <property type="molecule type" value="Genomic_DNA"/>
</dbReference>
<dbReference type="KEGG" id="sla:SERLADRAFT_438311"/>
<gene>
    <name evidence="1" type="ORF">SERLADRAFT_438311</name>
</gene>
<protein>
    <submittedName>
        <fullName evidence="1">Uncharacterized protein</fullName>
    </submittedName>
</protein>
<dbReference type="HOGENOM" id="CLU_2528872_0_0_1"/>
<dbReference type="Proteomes" id="UP000008064">
    <property type="component" value="Unassembled WGS sequence"/>
</dbReference>
<sequence length="84" mass="9950">MSTHTAPIATSEDQVQPITEQIVRHLTYNSQDQFYIEPSSFPEFVDKLRESDYSTLRYMYDHVKDILQLSMPTPVHEVFIKRCR</sequence>
<evidence type="ECO:0000313" key="1">
    <source>
        <dbReference type="EMBL" id="EGO24694.1"/>
    </source>
</evidence>